<reference evidence="1" key="1">
    <citation type="journal article" date="2015" name="Nature">
        <title>Complex archaea that bridge the gap between prokaryotes and eukaryotes.</title>
        <authorList>
            <person name="Spang A."/>
            <person name="Saw J.H."/>
            <person name="Jorgensen S.L."/>
            <person name="Zaremba-Niedzwiedzka K."/>
            <person name="Martijn J."/>
            <person name="Lind A.E."/>
            <person name="van Eijk R."/>
            <person name="Schleper C."/>
            <person name="Guy L."/>
            <person name="Ettema T.J."/>
        </authorList>
    </citation>
    <scope>NUCLEOTIDE SEQUENCE</scope>
</reference>
<accession>A0A0F9EWR9</accession>
<sequence length="55" mass="6559">MIIKIDGREFPNKQGAVEYYVKKMRRRHPNFPRKKAWAHVKMMEEAQKKENGAGE</sequence>
<dbReference type="EMBL" id="LAZR01032971">
    <property type="protein sequence ID" value="KKL49395.1"/>
    <property type="molecule type" value="Genomic_DNA"/>
</dbReference>
<proteinExistence type="predicted"/>
<evidence type="ECO:0000313" key="1">
    <source>
        <dbReference type="EMBL" id="KKL49395.1"/>
    </source>
</evidence>
<dbReference type="AlphaFoldDB" id="A0A0F9EWR9"/>
<name>A0A0F9EWR9_9ZZZZ</name>
<comment type="caution">
    <text evidence="1">The sequence shown here is derived from an EMBL/GenBank/DDBJ whole genome shotgun (WGS) entry which is preliminary data.</text>
</comment>
<gene>
    <name evidence="1" type="ORF">LCGC14_2315950</name>
</gene>
<organism evidence="1">
    <name type="scientific">marine sediment metagenome</name>
    <dbReference type="NCBI Taxonomy" id="412755"/>
    <lineage>
        <taxon>unclassified sequences</taxon>
        <taxon>metagenomes</taxon>
        <taxon>ecological metagenomes</taxon>
    </lineage>
</organism>
<protein>
    <submittedName>
        <fullName evidence="1">Uncharacterized protein</fullName>
    </submittedName>
</protein>